<dbReference type="EMBL" id="CP121689">
    <property type="protein sequence ID" value="WZL76149.1"/>
    <property type="molecule type" value="Genomic_DNA"/>
</dbReference>
<feature type="binding site" evidence="18">
    <location>
        <position position="356"/>
    </location>
    <ligand>
        <name>UDP-N-acetyl-alpha-D-glucosamine</name>
        <dbReference type="ChEBI" id="CHEBI:57705"/>
    </ligand>
</feature>
<dbReference type="RefSeq" id="WP_369018307.1">
    <property type="nucleotide sequence ID" value="NZ_CP121689.1"/>
</dbReference>
<evidence type="ECO:0000256" key="11">
    <source>
        <dbReference type="ARBA" id="ARBA00022984"/>
    </source>
</evidence>
<feature type="binding site" evidence="18">
    <location>
        <position position="382"/>
    </location>
    <ligand>
        <name>UDP-N-acetyl-alpha-D-glucosamine</name>
        <dbReference type="ChEBI" id="CHEBI:57705"/>
    </ligand>
</feature>
<keyword evidence="11 18" id="KW-0573">Peptidoglycan synthesis</keyword>
<dbReference type="InterPro" id="IPR025877">
    <property type="entry name" value="MobA-like_NTP_Trfase"/>
</dbReference>
<organism evidence="20 21">
    <name type="scientific">Thermatribacter velox</name>
    <dbReference type="NCBI Taxonomy" id="3039681"/>
    <lineage>
        <taxon>Bacteria</taxon>
        <taxon>Pseudomonadati</taxon>
        <taxon>Atribacterota</taxon>
        <taxon>Atribacteria</taxon>
        <taxon>Atribacterales</taxon>
        <taxon>Thermatribacteraceae</taxon>
        <taxon>Thermatribacter</taxon>
    </lineage>
</organism>
<dbReference type="EC" id="2.7.7.23" evidence="18"/>
<feature type="binding site" evidence="18">
    <location>
        <begin position="11"/>
        <end position="14"/>
    </location>
    <ligand>
        <name>UDP-N-acetyl-alpha-D-glucosamine</name>
        <dbReference type="ChEBI" id="CHEBI:57705"/>
    </ligand>
</feature>
<evidence type="ECO:0000256" key="4">
    <source>
        <dbReference type="ARBA" id="ARBA00022490"/>
    </source>
</evidence>
<feature type="binding site" evidence="18">
    <location>
        <position position="371"/>
    </location>
    <ligand>
        <name>UDP-N-acetyl-alpha-D-glucosamine</name>
        <dbReference type="ChEBI" id="CHEBI:57705"/>
    </ligand>
</feature>
<dbReference type="GO" id="GO:0003977">
    <property type="term" value="F:UDP-N-acetylglucosamine diphosphorylase activity"/>
    <property type="evidence" value="ECO:0007669"/>
    <property type="project" value="UniProtKB-EC"/>
</dbReference>
<feature type="binding site" evidence="18">
    <location>
        <position position="233"/>
    </location>
    <ligand>
        <name>UDP-N-acetyl-alpha-D-glucosamine</name>
        <dbReference type="ChEBI" id="CHEBI:57705"/>
    </ligand>
</feature>
<feature type="binding site" evidence="18">
    <location>
        <position position="160"/>
    </location>
    <ligand>
        <name>UDP-N-acetyl-alpha-D-glucosamine</name>
        <dbReference type="ChEBI" id="CHEBI:57705"/>
    </ligand>
</feature>
<comment type="catalytic activity">
    <reaction evidence="15 18">
        <text>alpha-D-glucosamine 1-phosphate + acetyl-CoA = N-acetyl-alpha-D-glucosamine 1-phosphate + CoA + H(+)</text>
        <dbReference type="Rhea" id="RHEA:13725"/>
        <dbReference type="ChEBI" id="CHEBI:15378"/>
        <dbReference type="ChEBI" id="CHEBI:57287"/>
        <dbReference type="ChEBI" id="CHEBI:57288"/>
        <dbReference type="ChEBI" id="CHEBI:57776"/>
        <dbReference type="ChEBI" id="CHEBI:58516"/>
        <dbReference type="EC" id="2.3.1.157"/>
    </reaction>
</comment>
<comment type="pathway">
    <text evidence="18">Nucleotide-sugar biosynthesis; UDP-N-acetyl-alpha-D-glucosamine biosynthesis; N-acetyl-alpha-D-glucosamine 1-phosphate from alpha-D-glucosamine 6-phosphate (route II): step 2/2.</text>
</comment>
<evidence type="ECO:0000256" key="9">
    <source>
        <dbReference type="ARBA" id="ARBA00022842"/>
    </source>
</evidence>
<evidence type="ECO:0000256" key="1">
    <source>
        <dbReference type="ARBA" id="ARBA00004496"/>
    </source>
</evidence>
<feature type="binding site" evidence="18">
    <location>
        <position position="78"/>
    </location>
    <ligand>
        <name>UDP-N-acetyl-alpha-D-glucosamine</name>
        <dbReference type="ChEBI" id="CHEBI:57705"/>
    </ligand>
</feature>
<feature type="binding site" evidence="18">
    <location>
        <position position="338"/>
    </location>
    <ligand>
        <name>UDP-N-acetyl-alpha-D-glucosamine</name>
        <dbReference type="ChEBI" id="CHEBI:57705"/>
    </ligand>
</feature>
<keyword evidence="21" id="KW-1185">Reference proteome</keyword>
<dbReference type="EC" id="2.3.1.157" evidence="18"/>
<evidence type="ECO:0000256" key="7">
    <source>
        <dbReference type="ARBA" id="ARBA00022723"/>
    </source>
</evidence>
<dbReference type="Pfam" id="PF12804">
    <property type="entry name" value="NTP_transf_3"/>
    <property type="match status" value="1"/>
</dbReference>
<feature type="binding site" evidence="18">
    <location>
        <position position="108"/>
    </location>
    <ligand>
        <name>Mg(2+)</name>
        <dbReference type="ChEBI" id="CHEBI:18420"/>
    </ligand>
</feature>
<proteinExistence type="inferred from homology"/>
<feature type="domain" description="MobA-like NTP transferase" evidence="19">
    <location>
        <begin position="9"/>
        <end position="135"/>
    </location>
</feature>
<name>A0ABZ2YAY0_9BACT</name>
<evidence type="ECO:0000256" key="18">
    <source>
        <dbReference type="HAMAP-Rule" id="MF_01631"/>
    </source>
</evidence>
<comment type="pathway">
    <text evidence="18">Nucleotide-sugar biosynthesis; UDP-N-acetyl-alpha-D-glucosamine biosynthesis; UDP-N-acetyl-alpha-D-glucosamine from N-acetyl-alpha-D-glucosamine 1-phosphate: step 1/1.</text>
</comment>
<dbReference type="PANTHER" id="PTHR43584">
    <property type="entry name" value="NUCLEOTIDYL TRANSFERASE"/>
    <property type="match status" value="1"/>
</dbReference>
<evidence type="ECO:0000256" key="17">
    <source>
        <dbReference type="ARBA" id="ARBA00049628"/>
    </source>
</evidence>
<dbReference type="Pfam" id="PF00132">
    <property type="entry name" value="Hexapep"/>
    <property type="match status" value="3"/>
</dbReference>
<dbReference type="InterPro" id="IPR038009">
    <property type="entry name" value="GlmU_C_LbH"/>
</dbReference>
<dbReference type="GO" id="GO:0019134">
    <property type="term" value="F:glucosamine-1-phosphate N-acetyltransferase activity"/>
    <property type="evidence" value="ECO:0007669"/>
    <property type="project" value="UniProtKB-EC"/>
</dbReference>
<feature type="binding site" evidence="18">
    <location>
        <position position="233"/>
    </location>
    <ligand>
        <name>Mg(2+)</name>
        <dbReference type="ChEBI" id="CHEBI:18420"/>
    </ligand>
</feature>
<evidence type="ECO:0000256" key="14">
    <source>
        <dbReference type="ARBA" id="ARBA00023316"/>
    </source>
</evidence>
<keyword evidence="13 18" id="KW-0012">Acyltransferase</keyword>
<keyword evidence="5 18" id="KW-0808">Transferase</keyword>
<feature type="binding site" evidence="18">
    <location>
        <begin position="83"/>
        <end position="84"/>
    </location>
    <ligand>
        <name>UDP-N-acetyl-alpha-D-glucosamine</name>
        <dbReference type="ChEBI" id="CHEBI:57705"/>
    </ligand>
</feature>
<evidence type="ECO:0000256" key="3">
    <source>
        <dbReference type="ARBA" id="ARBA00007947"/>
    </source>
</evidence>
<accession>A0ABZ2YAY0</accession>
<feature type="binding site" evidence="18">
    <location>
        <position position="25"/>
    </location>
    <ligand>
        <name>UDP-N-acetyl-alpha-D-glucosamine</name>
        <dbReference type="ChEBI" id="CHEBI:57705"/>
    </ligand>
</feature>
<feature type="binding site" evidence="18">
    <location>
        <position position="410"/>
    </location>
    <ligand>
        <name>acetyl-CoA</name>
        <dbReference type="ChEBI" id="CHEBI:57288"/>
    </ligand>
</feature>
<keyword evidence="7 18" id="KW-0479">Metal-binding</keyword>
<feature type="binding site" evidence="18">
    <location>
        <position position="385"/>
    </location>
    <ligand>
        <name>acetyl-CoA</name>
        <dbReference type="ChEBI" id="CHEBI:57288"/>
    </ligand>
</feature>
<dbReference type="HAMAP" id="MF_01631">
    <property type="entry name" value="GlmU"/>
    <property type="match status" value="1"/>
</dbReference>
<feature type="active site" description="Proton acceptor" evidence="18">
    <location>
        <position position="368"/>
    </location>
</feature>
<dbReference type="NCBIfam" id="TIGR01173">
    <property type="entry name" value="glmU"/>
    <property type="match status" value="1"/>
</dbReference>
<dbReference type="PANTHER" id="PTHR43584:SF3">
    <property type="entry name" value="BIFUNCTIONAL PROTEIN GLMU"/>
    <property type="match status" value="1"/>
</dbReference>
<keyword evidence="10 18" id="KW-0133">Cell shape</keyword>
<protein>
    <recommendedName>
        <fullName evidence="18">Bifunctional protein GlmU</fullName>
    </recommendedName>
    <domain>
        <recommendedName>
            <fullName evidence="18">UDP-N-acetylglucosamine pyrophosphorylase</fullName>
            <ecNumber evidence="18">2.7.7.23</ecNumber>
        </recommendedName>
        <alternativeName>
            <fullName evidence="18">N-acetylglucosamine-1-phosphate uridyltransferase</fullName>
        </alternativeName>
    </domain>
    <domain>
        <recommendedName>
            <fullName evidence="18">Glucosamine-1-phosphate N-acetyltransferase</fullName>
            <ecNumber evidence="18">2.3.1.157</ecNumber>
        </recommendedName>
    </domain>
</protein>
<feature type="region of interest" description="Linker" evidence="18">
    <location>
        <begin position="236"/>
        <end position="256"/>
    </location>
</feature>
<comment type="similarity">
    <text evidence="2 18">In the C-terminal section; belongs to the transferase hexapeptide repeat family.</text>
</comment>
<comment type="pathway">
    <text evidence="18">Bacterial outer membrane biogenesis; LPS lipid A biosynthesis.</text>
</comment>
<evidence type="ECO:0000259" key="19">
    <source>
        <dbReference type="Pfam" id="PF12804"/>
    </source>
</evidence>
<comment type="caution">
    <text evidence="18">Lacks conserved residue(s) required for the propagation of feature annotation.</text>
</comment>
<dbReference type="SUPFAM" id="SSF51161">
    <property type="entry name" value="Trimeric LpxA-like enzymes"/>
    <property type="match status" value="1"/>
</dbReference>
<keyword evidence="8 18" id="KW-0677">Repeat</keyword>
<gene>
    <name evidence="18 20" type="primary">glmU</name>
    <name evidence="20" type="ORF">QBE54_11355</name>
</gene>
<dbReference type="Gene3D" id="3.90.550.10">
    <property type="entry name" value="Spore Coat Polysaccharide Biosynthesis Protein SpsA, Chain A"/>
    <property type="match status" value="1"/>
</dbReference>
<feature type="region of interest" description="N-acetyltransferase" evidence="18">
    <location>
        <begin position="257"/>
        <end position="467"/>
    </location>
</feature>
<reference evidence="20 21" key="1">
    <citation type="submission" date="2023-03" db="EMBL/GenBank/DDBJ databases">
        <title>Novel Species.</title>
        <authorList>
            <person name="Ma S."/>
        </authorList>
    </citation>
    <scope>NUCLEOTIDE SEQUENCE [LARGE SCALE GENOMIC DNA]</scope>
    <source>
        <strain evidence="20 21">B11</strain>
    </source>
</reference>
<evidence type="ECO:0000256" key="15">
    <source>
        <dbReference type="ARBA" id="ARBA00048247"/>
    </source>
</evidence>
<evidence type="ECO:0000256" key="12">
    <source>
        <dbReference type="ARBA" id="ARBA00023268"/>
    </source>
</evidence>
<dbReference type="InterPro" id="IPR011004">
    <property type="entry name" value="Trimer_LpxA-like_sf"/>
</dbReference>
<keyword evidence="14 18" id="KW-0961">Cell wall biogenesis/degradation</keyword>
<comment type="function">
    <text evidence="17 18">Catalyzes the last two sequential reactions in the de novo biosynthetic pathway for UDP-N-acetylglucosamine (UDP-GlcNAc). The C-terminal domain catalyzes the transfer of acetyl group from acetyl coenzyme A to glucosamine-1-phosphate (GlcN-1-P) to produce N-acetylglucosamine-1-phosphate (GlcNAc-1-P), which is converted into UDP-GlcNAc by the transfer of uridine 5-monophosphate (from uridine 5-triphosphate), a reaction catalyzed by the N-terminal domain.</text>
</comment>
<comment type="catalytic activity">
    <reaction evidence="16 18">
        <text>N-acetyl-alpha-D-glucosamine 1-phosphate + UTP + H(+) = UDP-N-acetyl-alpha-D-glucosamine + diphosphate</text>
        <dbReference type="Rhea" id="RHEA:13509"/>
        <dbReference type="ChEBI" id="CHEBI:15378"/>
        <dbReference type="ChEBI" id="CHEBI:33019"/>
        <dbReference type="ChEBI" id="CHEBI:46398"/>
        <dbReference type="ChEBI" id="CHEBI:57705"/>
        <dbReference type="ChEBI" id="CHEBI:57776"/>
        <dbReference type="EC" id="2.7.7.23"/>
    </reaction>
</comment>
<comment type="subcellular location">
    <subcellularLocation>
        <location evidence="1 18">Cytoplasm</location>
    </subcellularLocation>
</comment>
<feature type="binding site" evidence="18">
    <location>
        <position position="445"/>
    </location>
    <ligand>
        <name>acetyl-CoA</name>
        <dbReference type="ChEBI" id="CHEBI:57288"/>
    </ligand>
</feature>
<evidence type="ECO:0000256" key="5">
    <source>
        <dbReference type="ARBA" id="ARBA00022679"/>
    </source>
</evidence>
<sequence>MDLSNWALCVLAAGEGKRMVSQIPKNFIPVLGRPLFAYLFEEIKACQFGEIVVVIRKEMQEYLQEFLAKEPKLKTVFQERPLGTAHALQSALPVLSSSTEKVMAIYADMPLLRSETLSSFASFFLTNQLEVALTTSLVEDPRGYGRVIRSACGEVLEIREEKDCLPEDLAIKEVNIGIFAFDRPTIQDLLARVDNRNQQGEFYLTDVVALARKEKRKLKSYTLPWREEFINLNTPSDLAAVTAYLRNQKNQSLLGQGVKMIDPENTWVDWEVEIGRNTWLYPGTVIEGKSKIGENNRIGPFSLLVDTTTGNSCKIIFSAVEGAVIEDEVEIGPFAHLRPGTHLEKECRIGNFVEVKNSHIGAGTKALHLAYLGDAQIGKKVNIGAGTITCNYDGIRKNPTFIEDEVFIGSNNSLVAPVRIGRGAYTAAGSTITRDVPPGSLGIARARQKNLENWVQKKKEREMKKEQ</sequence>
<dbReference type="InterPro" id="IPR050065">
    <property type="entry name" value="GlmU-like"/>
</dbReference>
<dbReference type="SUPFAM" id="SSF53448">
    <property type="entry name" value="Nucleotide-diphospho-sugar transferases"/>
    <property type="match status" value="1"/>
</dbReference>
<comment type="similarity">
    <text evidence="3 18">In the N-terminal section; belongs to the N-acetylglucosamine-1-phosphate uridyltransferase family.</text>
</comment>
<feature type="binding site" evidence="18">
    <location>
        <position position="145"/>
    </location>
    <ligand>
        <name>UDP-N-acetyl-alpha-D-glucosamine</name>
        <dbReference type="ChEBI" id="CHEBI:57705"/>
    </ligand>
</feature>
<evidence type="ECO:0000256" key="6">
    <source>
        <dbReference type="ARBA" id="ARBA00022695"/>
    </source>
</evidence>
<dbReference type="InterPro" id="IPR005882">
    <property type="entry name" value="Bifunctional_GlmU"/>
</dbReference>
<keyword evidence="6 18" id="KW-0548">Nucleotidyltransferase</keyword>
<evidence type="ECO:0000256" key="2">
    <source>
        <dbReference type="ARBA" id="ARBA00007707"/>
    </source>
</evidence>
<dbReference type="InterPro" id="IPR029044">
    <property type="entry name" value="Nucleotide-diphossugar_trans"/>
</dbReference>
<comment type="subunit">
    <text evidence="18">Homotrimer.</text>
</comment>
<evidence type="ECO:0000256" key="13">
    <source>
        <dbReference type="ARBA" id="ARBA00023315"/>
    </source>
</evidence>
<evidence type="ECO:0000313" key="21">
    <source>
        <dbReference type="Proteomes" id="UP001461341"/>
    </source>
</evidence>
<keyword evidence="4 18" id="KW-0963">Cytoplasm</keyword>
<feature type="region of interest" description="Pyrophosphorylase" evidence="18">
    <location>
        <begin position="1"/>
        <end position="235"/>
    </location>
</feature>
<evidence type="ECO:0000313" key="20">
    <source>
        <dbReference type="EMBL" id="WZL76149.1"/>
    </source>
</evidence>
<dbReference type="CDD" id="cd03353">
    <property type="entry name" value="LbH_GlmU_C"/>
    <property type="match status" value="1"/>
</dbReference>
<dbReference type="Proteomes" id="UP001461341">
    <property type="component" value="Chromosome"/>
</dbReference>
<feature type="binding site" evidence="18">
    <location>
        <position position="175"/>
    </location>
    <ligand>
        <name>UDP-N-acetyl-alpha-D-glucosamine</name>
        <dbReference type="ChEBI" id="CHEBI:57705"/>
    </ligand>
</feature>
<evidence type="ECO:0000256" key="16">
    <source>
        <dbReference type="ARBA" id="ARBA00048493"/>
    </source>
</evidence>
<evidence type="ECO:0000256" key="8">
    <source>
        <dbReference type="ARBA" id="ARBA00022737"/>
    </source>
</evidence>
<keyword evidence="9 18" id="KW-0460">Magnesium</keyword>
<dbReference type="Gene3D" id="2.160.10.10">
    <property type="entry name" value="Hexapeptide repeat proteins"/>
    <property type="match status" value="1"/>
</dbReference>
<keyword evidence="12 18" id="KW-0511">Multifunctional enzyme</keyword>
<dbReference type="InterPro" id="IPR001451">
    <property type="entry name" value="Hexapep"/>
</dbReference>
<feature type="binding site" evidence="18">
    <location>
        <position position="428"/>
    </location>
    <ligand>
        <name>acetyl-CoA</name>
        <dbReference type="ChEBI" id="CHEBI:57288"/>
    </ligand>
</feature>
<feature type="binding site" evidence="18">
    <location>
        <begin position="391"/>
        <end position="392"/>
    </location>
    <ligand>
        <name>acetyl-CoA</name>
        <dbReference type="ChEBI" id="CHEBI:57288"/>
    </ligand>
</feature>
<comment type="cofactor">
    <cofactor evidence="18">
        <name>Mg(2+)</name>
        <dbReference type="ChEBI" id="CHEBI:18420"/>
    </cofactor>
    <text evidence="18">Binds 1 Mg(2+) ion per subunit.</text>
</comment>
<evidence type="ECO:0000256" key="10">
    <source>
        <dbReference type="ARBA" id="ARBA00022960"/>
    </source>
</evidence>